<evidence type="ECO:0000313" key="2">
    <source>
        <dbReference type="EMBL" id="HJC87107.1"/>
    </source>
</evidence>
<dbReference type="Gene3D" id="3.40.50.1110">
    <property type="entry name" value="SGNH hydrolase"/>
    <property type="match status" value="1"/>
</dbReference>
<dbReference type="CDD" id="cd00229">
    <property type="entry name" value="SGNH_hydrolase"/>
    <property type="match status" value="1"/>
</dbReference>
<keyword evidence="1" id="KW-0812">Transmembrane</keyword>
<gene>
    <name evidence="2" type="ORF">H9926_03715</name>
</gene>
<dbReference type="Pfam" id="PF00657">
    <property type="entry name" value="Lipase_GDSL"/>
    <property type="match status" value="1"/>
</dbReference>
<evidence type="ECO:0000313" key="3">
    <source>
        <dbReference type="Proteomes" id="UP000823922"/>
    </source>
</evidence>
<accession>A0A9D2QK88</accession>
<dbReference type="InterPro" id="IPR036514">
    <property type="entry name" value="SGNH_hydro_sf"/>
</dbReference>
<comment type="caution">
    <text evidence="2">The sequence shown here is derived from an EMBL/GenBank/DDBJ whole genome shotgun (WGS) entry which is preliminary data.</text>
</comment>
<dbReference type="SUPFAM" id="SSF52266">
    <property type="entry name" value="SGNH hydrolase"/>
    <property type="match status" value="1"/>
</dbReference>
<reference evidence="2" key="2">
    <citation type="submission" date="2021-04" db="EMBL/GenBank/DDBJ databases">
        <authorList>
            <person name="Gilroy R."/>
        </authorList>
    </citation>
    <scope>NUCLEOTIDE SEQUENCE</scope>
    <source>
        <strain evidence="2">ChiBcec1-1630</strain>
    </source>
</reference>
<dbReference type="InterPro" id="IPR001087">
    <property type="entry name" value="GDSL"/>
</dbReference>
<reference evidence="2" key="1">
    <citation type="journal article" date="2021" name="PeerJ">
        <title>Extensive microbial diversity within the chicken gut microbiome revealed by metagenomics and culture.</title>
        <authorList>
            <person name="Gilroy R."/>
            <person name="Ravi A."/>
            <person name="Getino M."/>
            <person name="Pursley I."/>
            <person name="Horton D.L."/>
            <person name="Alikhan N.F."/>
            <person name="Baker D."/>
            <person name="Gharbi K."/>
            <person name="Hall N."/>
            <person name="Watson M."/>
            <person name="Adriaenssens E.M."/>
            <person name="Foster-Nyarko E."/>
            <person name="Jarju S."/>
            <person name="Secka A."/>
            <person name="Antonio M."/>
            <person name="Oren A."/>
            <person name="Chaudhuri R.R."/>
            <person name="La Ragione R."/>
            <person name="Hildebrand F."/>
            <person name="Pallen M.J."/>
        </authorList>
    </citation>
    <scope>NUCLEOTIDE SEQUENCE</scope>
    <source>
        <strain evidence="2">ChiBcec1-1630</strain>
    </source>
</reference>
<keyword evidence="1" id="KW-0472">Membrane</keyword>
<proteinExistence type="predicted"/>
<dbReference type="Proteomes" id="UP000823922">
    <property type="component" value="Unassembled WGS sequence"/>
</dbReference>
<sequence>LSSFLHVGCIGDSLASGEAVYKKEDGSTGGRDLFEYSWGQYLARMTGNTYYNWSRGGLRCDTFLSSTMATECFDGTHKCEAYIIGLGQNERNKNYPIGTETDIHMEDYSQNPETYYGNYGKILMKIKEIQPKAKIFVLTDPLQEVEAAGYNEAVRKISEMFSNVYLVDLYTYGSTLFYSGWIAQQRRGGHYNAVGYYACAMIIATYIDWIIKKYPSEFREIEFIGTEDAYY</sequence>
<dbReference type="EMBL" id="DWVS01000089">
    <property type="protein sequence ID" value="HJC87107.1"/>
    <property type="molecule type" value="Genomic_DNA"/>
</dbReference>
<organism evidence="2 3">
    <name type="scientific">Candidatus Eisenbergiella intestinigallinarum</name>
    <dbReference type="NCBI Taxonomy" id="2838549"/>
    <lineage>
        <taxon>Bacteria</taxon>
        <taxon>Bacillati</taxon>
        <taxon>Bacillota</taxon>
        <taxon>Clostridia</taxon>
        <taxon>Lachnospirales</taxon>
        <taxon>Lachnospiraceae</taxon>
        <taxon>Eisenbergiella</taxon>
    </lineage>
</organism>
<feature type="non-terminal residue" evidence="2">
    <location>
        <position position="1"/>
    </location>
</feature>
<keyword evidence="2" id="KW-0378">Hydrolase</keyword>
<feature type="transmembrane region" description="Helical" evidence="1">
    <location>
        <begin position="194"/>
        <end position="211"/>
    </location>
</feature>
<dbReference type="AlphaFoldDB" id="A0A9D2QK88"/>
<name>A0A9D2QK88_9FIRM</name>
<feature type="transmembrane region" description="Helical" evidence="1">
    <location>
        <begin position="164"/>
        <end position="182"/>
    </location>
</feature>
<keyword evidence="1" id="KW-1133">Transmembrane helix</keyword>
<dbReference type="GO" id="GO:0016787">
    <property type="term" value="F:hydrolase activity"/>
    <property type="evidence" value="ECO:0007669"/>
    <property type="project" value="UniProtKB-KW"/>
</dbReference>
<evidence type="ECO:0000256" key="1">
    <source>
        <dbReference type="SAM" id="Phobius"/>
    </source>
</evidence>
<protein>
    <submittedName>
        <fullName evidence="2">SGNH/GDSL hydrolase family protein</fullName>
    </submittedName>
</protein>